<evidence type="ECO:0000256" key="7">
    <source>
        <dbReference type="SAM" id="Phobius"/>
    </source>
</evidence>
<evidence type="ECO:0000256" key="3">
    <source>
        <dbReference type="ARBA" id="ARBA00022741"/>
    </source>
</evidence>
<dbReference type="PANTHER" id="PTHR24221:SF606">
    <property type="entry name" value="COLICIN V SECRETION-PROCESSING ATP-BINDING PROTEIN"/>
    <property type="match status" value="1"/>
</dbReference>
<feature type="transmembrane region" description="Helical" evidence="7">
    <location>
        <begin position="387"/>
        <end position="405"/>
    </location>
</feature>
<feature type="transmembrane region" description="Helical" evidence="7">
    <location>
        <begin position="162"/>
        <end position="187"/>
    </location>
</feature>
<keyword evidence="2 7" id="KW-0812">Transmembrane</keyword>
<dbReference type="InterPro" id="IPR039421">
    <property type="entry name" value="Type_1_exporter"/>
</dbReference>
<dbReference type="InterPro" id="IPR011527">
    <property type="entry name" value="ABC1_TM_dom"/>
</dbReference>
<keyword evidence="3" id="KW-0547">Nucleotide-binding</keyword>
<evidence type="ECO:0000259" key="8">
    <source>
        <dbReference type="PROSITE" id="PS50893"/>
    </source>
</evidence>
<evidence type="ECO:0000259" key="9">
    <source>
        <dbReference type="PROSITE" id="PS50929"/>
    </source>
</evidence>
<dbReference type="InterPro" id="IPR003439">
    <property type="entry name" value="ABC_transporter-like_ATP-bd"/>
</dbReference>
<dbReference type="GO" id="GO:0016887">
    <property type="term" value="F:ATP hydrolysis activity"/>
    <property type="evidence" value="ECO:0007669"/>
    <property type="project" value="InterPro"/>
</dbReference>
<dbReference type="Gene3D" id="1.20.1560.10">
    <property type="entry name" value="ABC transporter type 1, transmembrane domain"/>
    <property type="match status" value="1"/>
</dbReference>
<dbReference type="GO" id="GO:0034040">
    <property type="term" value="F:ATPase-coupled lipid transmembrane transporter activity"/>
    <property type="evidence" value="ECO:0007669"/>
    <property type="project" value="TreeGrafter"/>
</dbReference>
<name>A0A544CA77_VIBCL</name>
<keyword evidence="5 7" id="KW-1133">Transmembrane helix</keyword>
<protein>
    <submittedName>
        <fullName evidence="11">Peptidase domain-containing ABC transporter</fullName>
    </submittedName>
</protein>
<dbReference type="AlphaFoldDB" id="A0A544CA77"/>
<dbReference type="GO" id="GO:0006508">
    <property type="term" value="P:proteolysis"/>
    <property type="evidence" value="ECO:0007669"/>
    <property type="project" value="InterPro"/>
</dbReference>
<keyword evidence="6 7" id="KW-0472">Membrane</keyword>
<evidence type="ECO:0000259" key="10">
    <source>
        <dbReference type="PROSITE" id="PS50990"/>
    </source>
</evidence>
<feature type="domain" description="ABC transporter" evidence="8">
    <location>
        <begin position="479"/>
        <end position="697"/>
    </location>
</feature>
<dbReference type="PROSITE" id="PS50929">
    <property type="entry name" value="ABC_TM1F"/>
    <property type="match status" value="1"/>
</dbReference>
<evidence type="ECO:0000256" key="1">
    <source>
        <dbReference type="ARBA" id="ARBA00004651"/>
    </source>
</evidence>
<feature type="transmembrane region" description="Helical" evidence="7">
    <location>
        <begin position="301"/>
        <end position="319"/>
    </location>
</feature>
<dbReference type="InterPro" id="IPR027417">
    <property type="entry name" value="P-loop_NTPase"/>
</dbReference>
<dbReference type="CDD" id="cd18567">
    <property type="entry name" value="ABC_6TM_CvaB_RaxB_like"/>
    <property type="match status" value="1"/>
</dbReference>
<evidence type="ECO:0000313" key="12">
    <source>
        <dbReference type="Proteomes" id="UP000319979"/>
    </source>
</evidence>
<dbReference type="PROSITE" id="PS50893">
    <property type="entry name" value="ABC_TRANSPORTER_2"/>
    <property type="match status" value="1"/>
</dbReference>
<comment type="caution">
    <text evidence="11">The sequence shown here is derived from an EMBL/GenBank/DDBJ whole genome shotgun (WGS) entry which is preliminary data.</text>
</comment>
<dbReference type="PROSITE" id="PS50990">
    <property type="entry name" value="PEPTIDASE_C39"/>
    <property type="match status" value="1"/>
</dbReference>
<evidence type="ECO:0000256" key="6">
    <source>
        <dbReference type="ARBA" id="ARBA00023136"/>
    </source>
</evidence>
<comment type="subcellular location">
    <subcellularLocation>
        <location evidence="1">Cell membrane</location>
        <topology evidence="1">Multi-pass membrane protein</topology>
    </subcellularLocation>
</comment>
<dbReference type="Proteomes" id="UP000319979">
    <property type="component" value="Unassembled WGS sequence"/>
</dbReference>
<sequence length="698" mass="78956">MFFNKKVPIIYQAESAECGLACLAMIAQFWGKEYDLPTLRKKYPITLQGASLNNLIQVADSLELTTRALKVELGSLTEISLPAIIHWEFNHFVVLSKVNSSYVIIHDPGVGQRKISINEFSKSFTGIVLELKPTVNFEKEKKVSRIGLMEFFSQVRGLTVPLIQLMVFSLLLQFVAITIPFFSQIAIDDVVPSNDLELLRVLAFGFGMLYCLNPFVSWLRSRLIIYISSQFSSQLTLNLVRHLFSLPLQYFEKRGIGDLLTRFDASERLRDLLTHGFITTVVDVAFAAVTIGMMLYYSTSLGAVVLIVTFLVLMVRLFFISSLQRLVNECLHKKGLEQSELIESLRGIASMKFSQREFERESIWNNRFTAYINTSAQLEATQKNYEVIHGLITSIGMVTLIYLGIIEVIDMKNTFTLGAFFAFAAYRDLFFERLSSFLGVLVEFSMARVHLERLAEILTEEPETKASEIFYMDEKDFSIQLHQIGYSYGNDEKQLFSNVDLHVEYGDRIIIYGTSGTGKSTLLKVLSGVYPATEGKVSINGRDVSYSGLRYLRSHMASVLQNDYLFKGSVVDNITFFDRSPNLELAIECAKIACVHDEIMNMPMAYESIVSEMGTSLSQGQQQRVLLARALYQRKPILILDEGTAHLDEVNEKNILENLKGLGITIIMTAHKSELCSYGTKSYLLTQDNGLMDLECKF</sequence>
<proteinExistence type="predicted"/>
<dbReference type="GO" id="GO:0005886">
    <property type="term" value="C:plasma membrane"/>
    <property type="evidence" value="ECO:0007669"/>
    <property type="project" value="UniProtKB-SubCell"/>
</dbReference>
<dbReference type="SMART" id="SM00382">
    <property type="entry name" value="AAA"/>
    <property type="match status" value="1"/>
</dbReference>
<dbReference type="PANTHER" id="PTHR24221">
    <property type="entry name" value="ATP-BINDING CASSETTE SUB-FAMILY B"/>
    <property type="match status" value="1"/>
</dbReference>
<dbReference type="Pfam" id="PF00005">
    <property type="entry name" value="ABC_tran"/>
    <property type="match status" value="1"/>
</dbReference>
<dbReference type="EMBL" id="VIOS01000017">
    <property type="protein sequence ID" value="TQP15520.1"/>
    <property type="molecule type" value="Genomic_DNA"/>
</dbReference>
<evidence type="ECO:0000313" key="11">
    <source>
        <dbReference type="EMBL" id="TQP15520.1"/>
    </source>
</evidence>
<dbReference type="GO" id="GO:0008233">
    <property type="term" value="F:peptidase activity"/>
    <property type="evidence" value="ECO:0007669"/>
    <property type="project" value="InterPro"/>
</dbReference>
<dbReference type="SUPFAM" id="SSF52540">
    <property type="entry name" value="P-loop containing nucleoside triphosphate hydrolases"/>
    <property type="match status" value="1"/>
</dbReference>
<organism evidence="11 12">
    <name type="scientific">Vibrio cholerae</name>
    <dbReference type="NCBI Taxonomy" id="666"/>
    <lineage>
        <taxon>Bacteria</taxon>
        <taxon>Pseudomonadati</taxon>
        <taxon>Pseudomonadota</taxon>
        <taxon>Gammaproteobacteria</taxon>
        <taxon>Vibrionales</taxon>
        <taxon>Vibrionaceae</taxon>
        <taxon>Vibrio</taxon>
    </lineage>
</organism>
<reference evidence="11 12" key="1">
    <citation type="submission" date="2019-07" db="EMBL/GenBank/DDBJ databases">
        <title>Phenotypic and genotypic antimicrobial resistance traits of Vibrio cholerae non-O1/non-O139 isolated from a large Austrian lake frequently associated with cases of infection.</title>
        <authorList>
            <person name="Lepuschitz S."/>
            <person name="Baron S."/>
            <person name="Larvor E."/>
            <person name="Granier S."/>
            <person name="Pretzer C."/>
            <person name="Mach R.L."/>
            <person name="Farnleitner A.H."/>
            <person name="Ruppitsch W."/>
            <person name="Pleininger S."/>
            <person name="Indra A."/>
            <person name="Kirschner A.K.T."/>
        </authorList>
    </citation>
    <scope>NUCLEOTIDE SEQUENCE [LARGE SCALE GENOMIC DNA]</scope>
    <source>
        <strain evidence="11 12">A12JL36W90</strain>
    </source>
</reference>
<dbReference type="InterPro" id="IPR036640">
    <property type="entry name" value="ABC1_TM_sf"/>
</dbReference>
<dbReference type="GO" id="GO:0005524">
    <property type="term" value="F:ATP binding"/>
    <property type="evidence" value="ECO:0007669"/>
    <property type="project" value="UniProtKB-KW"/>
</dbReference>
<dbReference type="GO" id="GO:0140359">
    <property type="term" value="F:ABC-type transporter activity"/>
    <property type="evidence" value="ECO:0007669"/>
    <property type="project" value="InterPro"/>
</dbReference>
<dbReference type="Gene3D" id="3.90.70.10">
    <property type="entry name" value="Cysteine proteinases"/>
    <property type="match status" value="1"/>
</dbReference>
<dbReference type="SUPFAM" id="SSF90123">
    <property type="entry name" value="ABC transporter transmembrane region"/>
    <property type="match status" value="1"/>
</dbReference>
<feature type="transmembrane region" description="Helical" evidence="7">
    <location>
        <begin position="272"/>
        <end position="295"/>
    </location>
</feature>
<dbReference type="InterPro" id="IPR017871">
    <property type="entry name" value="ABC_transporter-like_CS"/>
</dbReference>
<feature type="domain" description="Peptidase C39" evidence="10">
    <location>
        <begin position="12"/>
        <end position="131"/>
    </location>
</feature>
<gene>
    <name evidence="11" type="ORF">FLM02_06780</name>
</gene>
<dbReference type="Gene3D" id="3.40.50.300">
    <property type="entry name" value="P-loop containing nucleotide triphosphate hydrolases"/>
    <property type="match status" value="1"/>
</dbReference>
<evidence type="ECO:0000256" key="4">
    <source>
        <dbReference type="ARBA" id="ARBA00022840"/>
    </source>
</evidence>
<accession>A0A544CA77</accession>
<dbReference type="PROSITE" id="PS00211">
    <property type="entry name" value="ABC_TRANSPORTER_1"/>
    <property type="match status" value="1"/>
</dbReference>
<dbReference type="InterPro" id="IPR005074">
    <property type="entry name" value="Peptidase_C39"/>
</dbReference>
<feature type="domain" description="ABC transmembrane type-1" evidence="9">
    <location>
        <begin position="163"/>
        <end position="446"/>
    </location>
</feature>
<dbReference type="Pfam" id="PF00664">
    <property type="entry name" value="ABC_membrane"/>
    <property type="match status" value="1"/>
</dbReference>
<dbReference type="RefSeq" id="WP_142564828.1">
    <property type="nucleotide sequence ID" value="NZ_JAJPEJ010000004.1"/>
</dbReference>
<evidence type="ECO:0000256" key="5">
    <source>
        <dbReference type="ARBA" id="ARBA00022989"/>
    </source>
</evidence>
<keyword evidence="4" id="KW-0067">ATP-binding</keyword>
<evidence type="ECO:0000256" key="2">
    <source>
        <dbReference type="ARBA" id="ARBA00022692"/>
    </source>
</evidence>
<dbReference type="InterPro" id="IPR003593">
    <property type="entry name" value="AAA+_ATPase"/>
</dbReference>
<dbReference type="Pfam" id="PF03412">
    <property type="entry name" value="Peptidase_C39"/>
    <property type="match status" value="1"/>
</dbReference>
<feature type="transmembrane region" description="Helical" evidence="7">
    <location>
        <begin position="199"/>
        <end position="219"/>
    </location>
</feature>